<dbReference type="InterPro" id="IPR029055">
    <property type="entry name" value="Ntn_hydrolases_N"/>
</dbReference>
<dbReference type="PANTHER" id="PTHR39328">
    <property type="entry name" value="BLL2871 PROTEIN"/>
    <property type="match status" value="1"/>
</dbReference>
<evidence type="ECO:0000313" key="2">
    <source>
        <dbReference type="Proteomes" id="UP000706333"/>
    </source>
</evidence>
<dbReference type="EMBL" id="NHSD01000162">
    <property type="protein sequence ID" value="MBK5926759.1"/>
    <property type="molecule type" value="Genomic_DNA"/>
</dbReference>
<accession>A0A934WIC9</accession>
<organism evidence="1 2">
    <name type="scientific">Rhodobaculum claviforme</name>
    <dbReference type="NCBI Taxonomy" id="1549854"/>
    <lineage>
        <taxon>Bacteria</taxon>
        <taxon>Pseudomonadati</taxon>
        <taxon>Pseudomonadota</taxon>
        <taxon>Alphaproteobacteria</taxon>
        <taxon>Rhodobacterales</taxon>
        <taxon>Paracoccaceae</taxon>
        <taxon>Rhodobaculum</taxon>
    </lineage>
</organism>
<reference evidence="1" key="1">
    <citation type="submission" date="2017-05" db="EMBL/GenBank/DDBJ databases">
        <authorList>
            <person name="Imhoff J.F."/>
            <person name="Rahn T."/>
            <person name="Kuenzel S."/>
            <person name="Neulinger S.C."/>
        </authorList>
    </citation>
    <scope>NUCLEOTIDE SEQUENCE</scope>
    <source>
        <strain evidence="1">LMG 28126</strain>
    </source>
</reference>
<dbReference type="AlphaFoldDB" id="A0A934WIC9"/>
<dbReference type="Pfam" id="PF06267">
    <property type="entry name" value="DUF1028"/>
    <property type="match status" value="1"/>
</dbReference>
<reference evidence="1" key="2">
    <citation type="journal article" date="2020" name="Microorganisms">
        <title>Osmotic Adaptation and Compatible Solute Biosynthesis of Phototrophic Bacteria as Revealed from Genome Analyses.</title>
        <authorList>
            <person name="Imhoff J.F."/>
            <person name="Rahn T."/>
            <person name="Kunzel S."/>
            <person name="Keller A."/>
            <person name="Neulinger S.C."/>
        </authorList>
    </citation>
    <scope>NUCLEOTIDE SEQUENCE</scope>
    <source>
        <strain evidence="1">LMG 28126</strain>
    </source>
</reference>
<comment type="caution">
    <text evidence="1">The sequence shown here is derived from an EMBL/GenBank/DDBJ whole genome shotgun (WGS) entry which is preliminary data.</text>
</comment>
<protein>
    <recommendedName>
        <fullName evidence="3">DUF1028 domain-containing protein</fullName>
    </recommendedName>
</protein>
<dbReference type="RefSeq" id="WP_201156527.1">
    <property type="nucleotide sequence ID" value="NZ_NHSD01000162.1"/>
</dbReference>
<name>A0A934WIC9_9RHOB</name>
<dbReference type="PANTHER" id="PTHR39328:SF1">
    <property type="entry name" value="BLL2871 PROTEIN"/>
    <property type="match status" value="1"/>
</dbReference>
<dbReference type="InterPro" id="IPR010430">
    <property type="entry name" value="DUF1028"/>
</dbReference>
<gene>
    <name evidence="1" type="ORF">CCR87_05255</name>
</gene>
<keyword evidence="2" id="KW-1185">Reference proteome</keyword>
<evidence type="ECO:0000313" key="1">
    <source>
        <dbReference type="EMBL" id="MBK5926759.1"/>
    </source>
</evidence>
<proteinExistence type="predicted"/>
<evidence type="ECO:0008006" key="3">
    <source>
        <dbReference type="Google" id="ProtNLM"/>
    </source>
</evidence>
<dbReference type="SUPFAM" id="SSF56235">
    <property type="entry name" value="N-terminal nucleophile aminohydrolases (Ntn hydrolases)"/>
    <property type="match status" value="1"/>
</dbReference>
<dbReference type="Proteomes" id="UP000706333">
    <property type="component" value="Unassembled WGS sequence"/>
</dbReference>
<dbReference type="Gene3D" id="3.60.20.10">
    <property type="entry name" value="Glutamine Phosphoribosylpyrophosphate, subunit 1, domain 1"/>
    <property type="match status" value="1"/>
</dbReference>
<sequence>MTVSILVRDPATGALGGAAMTGNLCVGGWVLRCDSHLAIAATQGEHPSTLWAAQAFAALADDGDAQRVVARVTGMDAGRAHRQMALLTRTGRGGVFTGAANRDWKGGVAQGHMVVSGNILRGPEVLEAARVGYQAATGPMAERLLAGLRAAQAAGGDTRGLVSAALLVVGEDHPPLDLRIDASDHPLEDLAALLARTRAPAYARWLAGLPVARDPGRHGD</sequence>